<dbReference type="InterPro" id="IPR000209">
    <property type="entry name" value="Peptidase_S8/S53_dom"/>
</dbReference>
<proteinExistence type="inferred from homology"/>
<dbReference type="PANTHER" id="PTHR43806:SF11">
    <property type="entry name" value="CEREVISIN-RELATED"/>
    <property type="match status" value="1"/>
</dbReference>
<feature type="region of interest" description="Disordered" evidence="6">
    <location>
        <begin position="496"/>
        <end position="529"/>
    </location>
</feature>
<reference evidence="9" key="1">
    <citation type="submission" date="2023-06" db="EMBL/GenBank/DDBJ databases">
        <title>Genome-scale phylogeny and comparative genomics of the fungal order Sordariales.</title>
        <authorList>
            <consortium name="Lawrence Berkeley National Laboratory"/>
            <person name="Hensen N."/>
            <person name="Bonometti L."/>
            <person name="Westerberg I."/>
            <person name="Brannstrom I.O."/>
            <person name="Guillou S."/>
            <person name="Cros-Aarteil S."/>
            <person name="Calhoun S."/>
            <person name="Haridas S."/>
            <person name="Kuo A."/>
            <person name="Mondo S."/>
            <person name="Pangilinan J."/>
            <person name="Riley R."/>
            <person name="Labutti K."/>
            <person name="Andreopoulos B."/>
            <person name="Lipzen A."/>
            <person name="Chen C."/>
            <person name="Yanf M."/>
            <person name="Daum C."/>
            <person name="Ng V."/>
            <person name="Clum A."/>
            <person name="Steindorff A."/>
            <person name="Ohm R."/>
            <person name="Martin F."/>
            <person name="Silar P."/>
            <person name="Natvig D."/>
            <person name="Lalanne C."/>
            <person name="Gautier V."/>
            <person name="Ament-Velasquez S.L."/>
            <person name="Kruys A."/>
            <person name="Hutchinson M.I."/>
            <person name="Powell A.J."/>
            <person name="Barry K."/>
            <person name="Miller A.N."/>
            <person name="Grigoriev I.V."/>
            <person name="Debuchy R."/>
            <person name="Gladieux P."/>
            <person name="Thoren M.H."/>
            <person name="Johannesson H."/>
        </authorList>
    </citation>
    <scope>NUCLEOTIDE SEQUENCE</scope>
    <source>
        <strain evidence="9">CBS 606.72</strain>
    </source>
</reference>
<dbReference type="InterPro" id="IPR015500">
    <property type="entry name" value="Peptidase_S8_subtilisin-rel"/>
</dbReference>
<comment type="caution">
    <text evidence="9">The sequence shown here is derived from an EMBL/GenBank/DDBJ whole genome shotgun (WGS) entry which is preliminary data.</text>
</comment>
<evidence type="ECO:0000256" key="2">
    <source>
        <dbReference type="ARBA" id="ARBA00022670"/>
    </source>
</evidence>
<dbReference type="Gene3D" id="3.40.50.200">
    <property type="entry name" value="Peptidase S8/S53 domain"/>
    <property type="match status" value="1"/>
</dbReference>
<keyword evidence="4 5" id="KW-0720">Serine protease</keyword>
<evidence type="ECO:0000256" key="6">
    <source>
        <dbReference type="SAM" id="MobiDB-lite"/>
    </source>
</evidence>
<feature type="chain" id="PRO_5041445595" evidence="7">
    <location>
        <begin position="21"/>
        <end position="1028"/>
    </location>
</feature>
<feature type="region of interest" description="Disordered" evidence="6">
    <location>
        <begin position="240"/>
        <end position="268"/>
    </location>
</feature>
<dbReference type="PRINTS" id="PR00723">
    <property type="entry name" value="SUBTILISIN"/>
</dbReference>
<sequence length="1028" mass="111305">MRLKIQFVAVLSVGSVLCRAAALGRLHRPLSVPAGHIVRRATSSDPSCLQGFVCETDRQQCPAGTVCPPDTVCVSFGGALACAPASADLSWCALHPDTFEAVACPDGGRCCHGQCYLADSVCCDNPNIRCTLGSLCNACAATQTCGPNASCLDSPSSSSIQPSSTELSSVVSSPTPPPISSDAPSTVSSTPASSAVSSAPVPTGTIDLRGVLKLVDELTQEFLDLSTAAGIISKQLDELASEAEEEEGNNGASLQRRADGDVTSTGIELDNLSSDGRRIIQRTKGARDLVRNIPAENLFPAQRELQVRLSDELQTVSSMAEDFVDGVDDVRTRLLDRPRSPANLRHLSSITRSTLVTRGSIGLGAFLALQHLLRKAIDLIPDNHGGETKPTYTIILPPVATVLPTFVTPTQNPTTTPTLTLPPGEYVVWMSLDATPLDFFNVVLEVFKDFGLVYGFVIDVKARVYTFWGAITRLVLESLDDNELVTCIARNIEIPPMEPADTPGGTGVAERAARRSPRAAPPPPAQEYNTTLHSRAIPADFYSRFTQIQDGPGGQPFDPNIKVPFHLHWLNSVWFKRQLAGDYFDFQDYWADASDMGTADQDVVVYLVDTEVDWEHPELEDSGERLGFPGYDCAMSRSVLWKNGCTELPRQPGQFERDDIDHTYHGTIMAAMIVGRYTGVNPLGNLIPLRIKPGDGRNPVRDEKRFVHHLAAALAEIQKHQEHHNPGKRGIVNLSLSAVRSLLEPVPALPKTPADPFRVLVPDLTNHFRLDFVVSAGNGADSRAGVSERTPTWMSGDVDTVIAVGSCDEASRRSSFSKFIYDHTQPLPNHNFPDIYANGESIIAPRRTVDEEVVLHDWSSVRGTSPAAASVSGLLSLLLARNPMPQPGAATKQMLKDVATGRKGLDFPPDNEFPNPGRPGQGNIANPGQVPEAFAYRAPRAATNWEMLCSGLEDVFPVTPAPGLHQPIMYGFNPNEEPSLELDGQIFEGTQGYVFYRVRRDTPCLELLPSDGRPLAAIRRPFPGHPVP</sequence>
<dbReference type="GO" id="GO:0004252">
    <property type="term" value="F:serine-type endopeptidase activity"/>
    <property type="evidence" value="ECO:0007669"/>
    <property type="project" value="UniProtKB-UniRule"/>
</dbReference>
<feature type="region of interest" description="Disordered" evidence="6">
    <location>
        <begin position="162"/>
        <end position="200"/>
    </location>
</feature>
<feature type="active site" description="Charge relay system" evidence="5">
    <location>
        <position position="609"/>
    </location>
</feature>
<feature type="domain" description="Peptidase S8/S53" evidence="8">
    <location>
        <begin position="601"/>
        <end position="900"/>
    </location>
</feature>
<dbReference type="PROSITE" id="PS51892">
    <property type="entry name" value="SUBTILASE"/>
    <property type="match status" value="1"/>
</dbReference>
<accession>A0AA40CDF3</accession>
<evidence type="ECO:0000313" key="9">
    <source>
        <dbReference type="EMBL" id="KAK0634130.1"/>
    </source>
</evidence>
<dbReference type="Proteomes" id="UP001175000">
    <property type="component" value="Unassembled WGS sequence"/>
</dbReference>
<dbReference type="GO" id="GO:0006508">
    <property type="term" value="P:proteolysis"/>
    <property type="evidence" value="ECO:0007669"/>
    <property type="project" value="UniProtKB-KW"/>
</dbReference>
<feature type="active site" description="Charge relay system" evidence="5">
    <location>
        <position position="665"/>
    </location>
</feature>
<dbReference type="PANTHER" id="PTHR43806">
    <property type="entry name" value="PEPTIDASE S8"/>
    <property type="match status" value="1"/>
</dbReference>
<dbReference type="EMBL" id="JAULSU010000001">
    <property type="protein sequence ID" value="KAK0634130.1"/>
    <property type="molecule type" value="Genomic_DNA"/>
</dbReference>
<evidence type="ECO:0000256" key="1">
    <source>
        <dbReference type="ARBA" id="ARBA00011073"/>
    </source>
</evidence>
<keyword evidence="2 5" id="KW-0645">Protease</keyword>
<evidence type="ECO:0000259" key="8">
    <source>
        <dbReference type="Pfam" id="PF00082"/>
    </source>
</evidence>
<dbReference type="SUPFAM" id="SSF52743">
    <property type="entry name" value="Subtilisin-like"/>
    <property type="match status" value="1"/>
</dbReference>
<feature type="compositionally biased region" description="Low complexity" evidence="6">
    <location>
        <begin position="162"/>
        <end position="173"/>
    </location>
</feature>
<name>A0AA40CDF3_9PEZI</name>
<evidence type="ECO:0000256" key="4">
    <source>
        <dbReference type="ARBA" id="ARBA00022825"/>
    </source>
</evidence>
<comment type="similarity">
    <text evidence="1 5">Belongs to the peptidase S8 family.</text>
</comment>
<organism evidence="9 10">
    <name type="scientific">Immersiella caudata</name>
    <dbReference type="NCBI Taxonomy" id="314043"/>
    <lineage>
        <taxon>Eukaryota</taxon>
        <taxon>Fungi</taxon>
        <taxon>Dikarya</taxon>
        <taxon>Ascomycota</taxon>
        <taxon>Pezizomycotina</taxon>
        <taxon>Sordariomycetes</taxon>
        <taxon>Sordariomycetidae</taxon>
        <taxon>Sordariales</taxon>
        <taxon>Lasiosphaeriaceae</taxon>
        <taxon>Immersiella</taxon>
    </lineage>
</organism>
<dbReference type="AlphaFoldDB" id="A0AA40CDF3"/>
<evidence type="ECO:0000256" key="5">
    <source>
        <dbReference type="PROSITE-ProRule" id="PRU01240"/>
    </source>
</evidence>
<keyword evidence="10" id="KW-1185">Reference proteome</keyword>
<dbReference type="InterPro" id="IPR050131">
    <property type="entry name" value="Peptidase_S8_subtilisin-like"/>
</dbReference>
<feature type="signal peptide" evidence="7">
    <location>
        <begin position="1"/>
        <end position="20"/>
    </location>
</feature>
<keyword evidence="7" id="KW-0732">Signal</keyword>
<dbReference type="Pfam" id="PF00082">
    <property type="entry name" value="Peptidase_S8"/>
    <property type="match status" value="1"/>
</dbReference>
<feature type="compositionally biased region" description="Low complexity" evidence="6">
    <location>
        <begin position="180"/>
        <end position="200"/>
    </location>
</feature>
<evidence type="ECO:0000313" key="10">
    <source>
        <dbReference type="Proteomes" id="UP001175000"/>
    </source>
</evidence>
<protein>
    <submittedName>
        <fullName evidence="9">Peptidase S8/S53 domain-containing protein</fullName>
    </submittedName>
</protein>
<evidence type="ECO:0000256" key="3">
    <source>
        <dbReference type="ARBA" id="ARBA00022801"/>
    </source>
</evidence>
<dbReference type="InterPro" id="IPR036852">
    <property type="entry name" value="Peptidase_S8/S53_dom_sf"/>
</dbReference>
<evidence type="ECO:0000256" key="7">
    <source>
        <dbReference type="SAM" id="SignalP"/>
    </source>
</evidence>
<feature type="active site" description="Charge relay system" evidence="5">
    <location>
        <position position="865"/>
    </location>
</feature>
<keyword evidence="3 5" id="KW-0378">Hydrolase</keyword>
<dbReference type="CDD" id="cd00306">
    <property type="entry name" value="Peptidases_S8_S53"/>
    <property type="match status" value="1"/>
</dbReference>
<gene>
    <name evidence="9" type="ORF">B0T14DRAFT_492150</name>
</gene>